<name>A0A7C4EW18_9BACT</name>
<feature type="transmembrane region" description="Helical" evidence="2">
    <location>
        <begin position="12"/>
        <end position="33"/>
    </location>
</feature>
<sequence length="515" mass="58065">MPDNLGSTRIVSLLVSLILVSLPFFAVHFAPITDLPQQASQIRLLLDAIADQDAGMYRVQWFKPGNLSYLVLGLCWLLFDPVTAGRMAMMIISVFWVFSIQFLAWRRSRPPETAMLATLFVFNESLYWGFYSFMIGAPAFLLWFHETTRPHPQELTARDALITFFYGLLLYSCHILWLLCGLVWLLFHSLLSRNSVRSHLSRIMCLSPVILLAVYWYLDFSGTRMAEQSALWVEPSKGTLLLVWLVESAFGGIKGPVEYCLFLAVSIWAVVAIATNRKELRAGMDWELFAAGALFVFGSFLLPDIFMTTVLFNARWIPIGLLLLALSLPAIPVRLRLRQTAAAALLAGLSAVTILSWMDFEKKETSGLVEALAALPKSARVVGLDTIQSSHMIKGQPSLHMFAYAQALKGCTLNFSFADFSSSLVTYRDKTKKPWTEHVEWFPERLTLADLQYFDYAIVNGFEDIHERIGSKPYFEPVTTDGRWRLYKIVHENVPGGGNLDKEPTHDNGKPGDAR</sequence>
<feature type="transmembrane region" description="Helical" evidence="2">
    <location>
        <begin position="61"/>
        <end position="79"/>
    </location>
</feature>
<evidence type="ECO:0000256" key="2">
    <source>
        <dbReference type="SAM" id="Phobius"/>
    </source>
</evidence>
<dbReference type="EMBL" id="DTGT01000329">
    <property type="protein sequence ID" value="HGH61654.1"/>
    <property type="molecule type" value="Genomic_DNA"/>
</dbReference>
<protein>
    <recommendedName>
        <fullName evidence="4">Glycosyltransferase RgtA/B/C/D-like domain-containing protein</fullName>
    </recommendedName>
</protein>
<feature type="transmembrane region" description="Helical" evidence="2">
    <location>
        <begin position="316"/>
        <end position="333"/>
    </location>
</feature>
<keyword evidence="2" id="KW-0812">Transmembrane</keyword>
<evidence type="ECO:0008006" key="4">
    <source>
        <dbReference type="Google" id="ProtNLM"/>
    </source>
</evidence>
<feature type="transmembrane region" description="Helical" evidence="2">
    <location>
        <begin position="164"/>
        <end position="187"/>
    </location>
</feature>
<keyword evidence="2" id="KW-0472">Membrane</keyword>
<feature type="transmembrane region" description="Helical" evidence="2">
    <location>
        <begin position="199"/>
        <end position="218"/>
    </location>
</feature>
<feature type="transmembrane region" description="Helical" evidence="2">
    <location>
        <begin position="340"/>
        <end position="358"/>
    </location>
</feature>
<feature type="transmembrane region" description="Helical" evidence="2">
    <location>
        <begin position="85"/>
        <end position="105"/>
    </location>
</feature>
<proteinExistence type="predicted"/>
<evidence type="ECO:0000256" key="1">
    <source>
        <dbReference type="SAM" id="MobiDB-lite"/>
    </source>
</evidence>
<evidence type="ECO:0000313" key="3">
    <source>
        <dbReference type="EMBL" id="HGH61654.1"/>
    </source>
</evidence>
<feature type="compositionally biased region" description="Basic and acidic residues" evidence="1">
    <location>
        <begin position="500"/>
        <end position="515"/>
    </location>
</feature>
<feature type="region of interest" description="Disordered" evidence="1">
    <location>
        <begin position="495"/>
        <end position="515"/>
    </location>
</feature>
<dbReference type="AlphaFoldDB" id="A0A7C4EW18"/>
<reference evidence="3" key="1">
    <citation type="journal article" date="2020" name="mSystems">
        <title>Genome- and Community-Level Interaction Insights into Carbon Utilization and Element Cycling Functions of Hydrothermarchaeota in Hydrothermal Sediment.</title>
        <authorList>
            <person name="Zhou Z."/>
            <person name="Liu Y."/>
            <person name="Xu W."/>
            <person name="Pan J."/>
            <person name="Luo Z.H."/>
            <person name="Li M."/>
        </authorList>
    </citation>
    <scope>NUCLEOTIDE SEQUENCE [LARGE SCALE GENOMIC DNA]</scope>
    <source>
        <strain evidence="3">SpSt-769</strain>
    </source>
</reference>
<accession>A0A7C4EW18</accession>
<feature type="transmembrane region" description="Helical" evidence="2">
    <location>
        <begin position="126"/>
        <end position="144"/>
    </location>
</feature>
<gene>
    <name evidence="3" type="ORF">ENV54_10190</name>
</gene>
<comment type="caution">
    <text evidence="3">The sequence shown here is derived from an EMBL/GenBank/DDBJ whole genome shotgun (WGS) entry which is preliminary data.</text>
</comment>
<feature type="transmembrane region" description="Helical" evidence="2">
    <location>
        <begin position="256"/>
        <end position="276"/>
    </location>
</feature>
<feature type="transmembrane region" description="Helical" evidence="2">
    <location>
        <begin position="288"/>
        <end position="310"/>
    </location>
</feature>
<keyword evidence="2" id="KW-1133">Transmembrane helix</keyword>
<organism evidence="3">
    <name type="scientific">Desulfomonile tiedjei</name>
    <dbReference type="NCBI Taxonomy" id="2358"/>
    <lineage>
        <taxon>Bacteria</taxon>
        <taxon>Pseudomonadati</taxon>
        <taxon>Thermodesulfobacteriota</taxon>
        <taxon>Desulfomonilia</taxon>
        <taxon>Desulfomonilales</taxon>
        <taxon>Desulfomonilaceae</taxon>
        <taxon>Desulfomonile</taxon>
    </lineage>
</organism>